<accession>A0ABT8C7F3</accession>
<gene>
    <name evidence="2" type="ORF">QWZ15_12725</name>
</gene>
<sequence length="139" mass="16301">MSKTQKFPVPPVQPNPNDGKFLDSYGNPVRHGTPIVIESNYNYQHFNNRTAVVEWVQENGMYKFRFTDGEDSGSQHDFYGIHKFRVKFPPEKRNIDEILTNQMEHFRVQMEANIEFIEKIQEELFTAAFEALKQNTNGE</sequence>
<feature type="region of interest" description="Disordered" evidence="1">
    <location>
        <begin position="1"/>
        <end position="20"/>
    </location>
</feature>
<keyword evidence="3" id="KW-1185">Reference proteome</keyword>
<dbReference type="Proteomes" id="UP001236663">
    <property type="component" value="Unassembled WGS sequence"/>
</dbReference>
<evidence type="ECO:0000256" key="1">
    <source>
        <dbReference type="SAM" id="MobiDB-lite"/>
    </source>
</evidence>
<proteinExistence type="predicted"/>
<evidence type="ECO:0000313" key="3">
    <source>
        <dbReference type="Proteomes" id="UP001236663"/>
    </source>
</evidence>
<dbReference type="RefSeq" id="WP_163386496.1">
    <property type="nucleotide sequence ID" value="NZ_JAUFQS010000012.1"/>
</dbReference>
<comment type="caution">
    <text evidence="2">The sequence shown here is derived from an EMBL/GenBank/DDBJ whole genome shotgun (WGS) entry which is preliminary data.</text>
</comment>
<name>A0ABT8C7F3_9BACT</name>
<protein>
    <recommendedName>
        <fullName evidence="4">Type I restriction modification DNA specificity domain-containing protein</fullName>
    </recommendedName>
</protein>
<evidence type="ECO:0008006" key="4">
    <source>
        <dbReference type="Google" id="ProtNLM"/>
    </source>
</evidence>
<reference evidence="3" key="1">
    <citation type="journal article" date="2019" name="Int. J. Syst. Evol. Microbiol.">
        <title>The Global Catalogue of Microorganisms (GCM) 10K type strain sequencing project: providing services to taxonomists for standard genome sequencing and annotation.</title>
        <authorList>
            <consortium name="The Broad Institute Genomics Platform"/>
            <consortium name="The Broad Institute Genome Sequencing Center for Infectious Disease"/>
            <person name="Wu L."/>
            <person name="Ma J."/>
        </authorList>
    </citation>
    <scope>NUCLEOTIDE SEQUENCE [LARGE SCALE GENOMIC DNA]</scope>
    <source>
        <strain evidence="3">CECT 7706</strain>
    </source>
</reference>
<dbReference type="EMBL" id="JAUFQS010000012">
    <property type="protein sequence ID" value="MDN3688699.1"/>
    <property type="molecule type" value="Genomic_DNA"/>
</dbReference>
<organism evidence="2 3">
    <name type="scientific">Cyclobacterium jeungdonense</name>
    <dbReference type="NCBI Taxonomy" id="708087"/>
    <lineage>
        <taxon>Bacteria</taxon>
        <taxon>Pseudomonadati</taxon>
        <taxon>Bacteroidota</taxon>
        <taxon>Cytophagia</taxon>
        <taxon>Cytophagales</taxon>
        <taxon>Cyclobacteriaceae</taxon>
        <taxon>Cyclobacterium</taxon>
    </lineage>
</organism>
<evidence type="ECO:0000313" key="2">
    <source>
        <dbReference type="EMBL" id="MDN3688699.1"/>
    </source>
</evidence>